<feature type="compositionally biased region" description="Polar residues" evidence="2">
    <location>
        <begin position="62"/>
        <end position="73"/>
    </location>
</feature>
<dbReference type="PANTHER" id="PTHR46270">
    <property type="entry name" value="ARMADILLO-TYPE FOLD-RELATED"/>
    <property type="match status" value="1"/>
</dbReference>
<dbReference type="Proteomes" id="UP000663870">
    <property type="component" value="Unassembled WGS sequence"/>
</dbReference>
<evidence type="ECO:0000313" key="5">
    <source>
        <dbReference type="EMBL" id="CAF1482160.1"/>
    </source>
</evidence>
<dbReference type="PANTHER" id="PTHR46270:SF2">
    <property type="entry name" value="TIR DOMAIN-CONTAINING PROTEIN"/>
    <property type="match status" value="1"/>
</dbReference>
<dbReference type="InterPro" id="IPR000157">
    <property type="entry name" value="TIR_dom"/>
</dbReference>
<dbReference type="Pfam" id="PF13676">
    <property type="entry name" value="TIR_2"/>
    <property type="match status" value="1"/>
</dbReference>
<proteinExistence type="predicted"/>
<dbReference type="Proteomes" id="UP000663854">
    <property type="component" value="Unassembled WGS sequence"/>
</dbReference>
<keyword evidence="1" id="KW-0175">Coiled coil</keyword>
<dbReference type="InterPro" id="IPR035897">
    <property type="entry name" value="Toll_tir_struct_dom_sf"/>
</dbReference>
<evidence type="ECO:0000256" key="2">
    <source>
        <dbReference type="SAM" id="MobiDB-lite"/>
    </source>
</evidence>
<evidence type="ECO:0000313" key="7">
    <source>
        <dbReference type="Proteomes" id="UP000663870"/>
    </source>
</evidence>
<dbReference type="GO" id="GO:0007165">
    <property type="term" value="P:signal transduction"/>
    <property type="evidence" value="ECO:0007669"/>
    <property type="project" value="InterPro"/>
</dbReference>
<evidence type="ECO:0000313" key="4">
    <source>
        <dbReference type="EMBL" id="CAF1147868.1"/>
    </source>
</evidence>
<name>A0A814SIM3_9BILA</name>
<evidence type="ECO:0000259" key="3">
    <source>
        <dbReference type="Pfam" id="PF13676"/>
    </source>
</evidence>
<keyword evidence="7" id="KW-1185">Reference proteome</keyword>
<accession>A0A814SIM3</accession>
<organism evidence="4 6">
    <name type="scientific">Rotaria sordida</name>
    <dbReference type="NCBI Taxonomy" id="392033"/>
    <lineage>
        <taxon>Eukaryota</taxon>
        <taxon>Metazoa</taxon>
        <taxon>Spiralia</taxon>
        <taxon>Gnathifera</taxon>
        <taxon>Rotifera</taxon>
        <taxon>Eurotatoria</taxon>
        <taxon>Bdelloidea</taxon>
        <taxon>Philodinida</taxon>
        <taxon>Philodinidae</taxon>
        <taxon>Rotaria</taxon>
    </lineage>
</organism>
<feature type="compositionally biased region" description="Low complexity" evidence="2">
    <location>
        <begin position="39"/>
        <end position="59"/>
    </location>
</feature>
<sequence>MSSSSSSTLLPSNTEEDLASESVQSSASERHQEVEDVASSTNVNVQSNSSVINDSSNDNLLPANTFSPIEQPSDNDYQVSISVDDETNALLNQGHSTVNKILELKADETLSRSNPIDQAVLPTIINNISDNSATTDNGGTEPHNTLTTQSQTSAITEENSQKQFPNQKHIMISYNQATASDVCLKIYNDLKAKHYNVWFDKVNLHGSILDGMGEAVDNSYILLLCLNNGYSNSDYCIKEAKYATEKRISVIPCIMEEGFRPLGGLGIIKGDLKHIEFFNEDKFDESLEQLINEINCIERKLGMRSEANLSTQANINGMSPLTTISSSPFNDMNFYDRFNTIISEHILSIQTSHLRRDKLNENDFRKILYKLIQEFSPETLQSFQNNQSSVIDDEQQQENDNDHLIQHLLQCNERLAENIRIQQENYINTQQYLLDQNERLAAFIRFQQRQDQNNAHLLQRHFNQNDELISIVRTQQEQQQFSNQNKQLAQITRKQQEQERNYHISEQLLQRVDQLTQLLVNQQQQHSRDIEALHQLINRSFERNESLQTTIDQRLTPQDRQEHKEGRFYLNFDTLSKLVQTIILLWTLIILLRNT</sequence>
<protein>
    <recommendedName>
        <fullName evidence="3">TIR domain-containing protein</fullName>
    </recommendedName>
</protein>
<reference evidence="4" key="1">
    <citation type="submission" date="2021-02" db="EMBL/GenBank/DDBJ databases">
        <authorList>
            <person name="Nowell W R."/>
        </authorList>
    </citation>
    <scope>NUCLEOTIDE SEQUENCE</scope>
</reference>
<dbReference type="EMBL" id="CAJNOH010000918">
    <property type="protein sequence ID" value="CAF1147868.1"/>
    <property type="molecule type" value="Genomic_DNA"/>
</dbReference>
<feature type="region of interest" description="Disordered" evidence="2">
    <location>
        <begin position="131"/>
        <end position="153"/>
    </location>
</feature>
<evidence type="ECO:0000313" key="6">
    <source>
        <dbReference type="Proteomes" id="UP000663854"/>
    </source>
</evidence>
<dbReference type="AlphaFoldDB" id="A0A814SIM3"/>
<feature type="region of interest" description="Disordered" evidence="2">
    <location>
        <begin position="1"/>
        <end position="73"/>
    </location>
</feature>
<dbReference type="SUPFAM" id="SSF52200">
    <property type="entry name" value="Toll/Interleukin receptor TIR domain"/>
    <property type="match status" value="1"/>
</dbReference>
<gene>
    <name evidence="5" type="ORF">JXQ802_LOCUS39365</name>
    <name evidence="4" type="ORF">PYM288_LOCUS22062</name>
</gene>
<dbReference type="Gene3D" id="3.40.50.10140">
    <property type="entry name" value="Toll/interleukin-1 receptor homology (TIR) domain"/>
    <property type="match status" value="1"/>
</dbReference>
<dbReference type="EMBL" id="CAJNOL010002265">
    <property type="protein sequence ID" value="CAF1482160.1"/>
    <property type="molecule type" value="Genomic_DNA"/>
</dbReference>
<feature type="coiled-coil region" evidence="1">
    <location>
        <begin position="481"/>
        <end position="525"/>
    </location>
</feature>
<feature type="domain" description="TIR" evidence="3">
    <location>
        <begin position="170"/>
        <end position="291"/>
    </location>
</feature>
<evidence type="ECO:0000256" key="1">
    <source>
        <dbReference type="SAM" id="Coils"/>
    </source>
</evidence>
<comment type="caution">
    <text evidence="4">The sequence shown here is derived from an EMBL/GenBank/DDBJ whole genome shotgun (WGS) entry which is preliminary data.</text>
</comment>